<comment type="caution">
    <text evidence="1">The sequence shown here is derived from an EMBL/GenBank/DDBJ whole genome shotgun (WGS) entry which is preliminary data.</text>
</comment>
<reference evidence="1 2" key="1">
    <citation type="submission" date="2022-09" db="EMBL/GenBank/DDBJ databases">
        <authorList>
            <person name="Palmer J.M."/>
        </authorList>
    </citation>
    <scope>NUCLEOTIDE SEQUENCE [LARGE SCALE GENOMIC DNA]</scope>
    <source>
        <strain evidence="1 2">DSM 7382</strain>
    </source>
</reference>
<evidence type="ECO:0008006" key="3">
    <source>
        <dbReference type="Google" id="ProtNLM"/>
    </source>
</evidence>
<accession>A0AAW0GMW8</accession>
<dbReference type="PANTHER" id="PTHR34706">
    <property type="entry name" value="SLR1338 PROTEIN"/>
    <property type="match status" value="1"/>
</dbReference>
<dbReference type="Proteomes" id="UP001385951">
    <property type="component" value="Unassembled WGS sequence"/>
</dbReference>
<name>A0AAW0GMW8_9APHY</name>
<proteinExistence type="predicted"/>
<gene>
    <name evidence="1" type="ORF">QCA50_004932</name>
</gene>
<dbReference type="Gene3D" id="3.40.50.410">
    <property type="entry name" value="von Willebrand factor, type A domain"/>
    <property type="match status" value="1"/>
</dbReference>
<dbReference type="EMBL" id="JASBNA010000005">
    <property type="protein sequence ID" value="KAK7691533.1"/>
    <property type="molecule type" value="Genomic_DNA"/>
</dbReference>
<evidence type="ECO:0000313" key="2">
    <source>
        <dbReference type="Proteomes" id="UP001385951"/>
    </source>
</evidence>
<keyword evidence="2" id="KW-1185">Reference proteome</keyword>
<dbReference type="InterPro" id="IPR036465">
    <property type="entry name" value="vWFA_dom_sf"/>
</dbReference>
<dbReference type="AlphaFoldDB" id="A0AAW0GMW8"/>
<organism evidence="1 2">
    <name type="scientific">Cerrena zonata</name>
    <dbReference type="NCBI Taxonomy" id="2478898"/>
    <lineage>
        <taxon>Eukaryota</taxon>
        <taxon>Fungi</taxon>
        <taxon>Dikarya</taxon>
        <taxon>Basidiomycota</taxon>
        <taxon>Agaricomycotina</taxon>
        <taxon>Agaricomycetes</taxon>
        <taxon>Polyporales</taxon>
        <taxon>Cerrenaceae</taxon>
        <taxon>Cerrena</taxon>
    </lineage>
</organism>
<sequence>MVSSSDIISDFPGSFTAKRSFQSKEDWLATARNVTADLTKNPSQTPYAWIFVEPEENKNDSVLVTSHQIIPQNAVVIGADGLGKKLYDGIYTVNGAGSKSGATIYYNGKVIKVREYEILVKGASYYYSSLRSQYSLSDMFAEKLRSIKTVVLLDDSFSMRGTPWDNAKQAVVAISTMLRDYNAEGLDLYFFNEESVLKGEKVLSELDSFAPDGVITIDKRLKTLSQDLLFELDKNKRPISVIVITDGAMEPGEENSLEDVIVEIGRSLGEKRLPAFSFGIQLVQIGDAPEVTKNLQRLDDKLIELYKIKDIVDTVKYNPEASGKQHLKMMAKILMGAMSRYIDQDQQGTDPLPK</sequence>
<evidence type="ECO:0000313" key="1">
    <source>
        <dbReference type="EMBL" id="KAK7691533.1"/>
    </source>
</evidence>
<dbReference type="SUPFAM" id="SSF53300">
    <property type="entry name" value="vWA-like"/>
    <property type="match status" value="1"/>
</dbReference>
<dbReference type="PANTHER" id="PTHR34706:SF1">
    <property type="entry name" value="VWFA DOMAIN-CONTAINING PROTEIN"/>
    <property type="match status" value="1"/>
</dbReference>
<protein>
    <recommendedName>
        <fullName evidence="3">VWFA domain-containing protein</fullName>
    </recommendedName>
</protein>